<organism evidence="5 6">
    <name type="scientific">Mesorhizobium shangrilense</name>
    <dbReference type="NCBI Taxonomy" id="460060"/>
    <lineage>
        <taxon>Bacteria</taxon>
        <taxon>Pseudomonadati</taxon>
        <taxon>Pseudomonadota</taxon>
        <taxon>Alphaproteobacteria</taxon>
        <taxon>Hyphomicrobiales</taxon>
        <taxon>Phyllobacteriaceae</taxon>
        <taxon>Mesorhizobium</taxon>
    </lineage>
</organism>
<evidence type="ECO:0000259" key="3">
    <source>
        <dbReference type="Pfam" id="PF00501"/>
    </source>
</evidence>
<proteinExistence type="inferred from homology"/>
<comment type="caution">
    <text evidence="5">The sequence shown here is derived from an EMBL/GenBank/DDBJ whole genome shotgun (WGS) entry which is preliminary data.</text>
</comment>
<evidence type="ECO:0000256" key="1">
    <source>
        <dbReference type="ARBA" id="ARBA00006432"/>
    </source>
</evidence>
<sequence length="590" mass="64142">MPVNLDELKNATNLRGRAARTGSVFIAPVDGRAHVSGERSVPLLPHTIPALFSQTAAKYATQDAAVFVAQDKRFTWSELSDTVDALAAGFLALGLEKGDRVGIWSPNRWEWLVTQFATARIGLILVNINPAYRLTELEYALNKVSCKALVTAAQFKSSDYLGMIETLAPELATTTPGKLKASKLPSLKIVIRMGEENSPGMFNFGDVLAMAGRDEHDSLDRISEGLKASDAINIQFTSGTTGAPKGATLTHTNIVNNGHFVTSAIKLTVDDRLCIPVPLYHCFGMSMGTMGCVSKGATMVFPGEGFDPGATLTAVAQERCTGLYGVPTMFVAILDHADFQSFDLSSLRTGIMAGSPCPIEVMKKVVSLMHMAEVTIAYGMTETSPVSFQSGVDDPLEKRVSTVGRIHPHVEVKAVDADGATVAVGEPGELCTRGYSVMKGYWEDEAKTREAIDTDGWMHTGDLATIDAEGYCNIVGRVKDMVIRGGENVYPREVEEFLYRHPKVKEVQVFGIPDPKYGEELCAWIVLKPGQITTEQEIKAFCAGQIAHYKIPSYVRFRTELPMTVTGKPQKFLMRNAMVEELGLVTQKTA</sequence>
<dbReference type="PANTHER" id="PTHR43201">
    <property type="entry name" value="ACYL-COA SYNTHETASE"/>
    <property type="match status" value="1"/>
</dbReference>
<protein>
    <submittedName>
        <fullName evidence="5">AMP-binding protein</fullName>
    </submittedName>
</protein>
<accession>A0ABV2DEB2</accession>
<evidence type="ECO:0000259" key="4">
    <source>
        <dbReference type="Pfam" id="PF13193"/>
    </source>
</evidence>
<keyword evidence="2" id="KW-0436">Ligase</keyword>
<dbReference type="Gene3D" id="3.40.50.12780">
    <property type="entry name" value="N-terminal domain of ligase-like"/>
    <property type="match status" value="1"/>
</dbReference>
<evidence type="ECO:0000313" key="6">
    <source>
        <dbReference type="Proteomes" id="UP001548832"/>
    </source>
</evidence>
<dbReference type="SUPFAM" id="SSF56801">
    <property type="entry name" value="Acetyl-CoA synthetase-like"/>
    <property type="match status" value="1"/>
</dbReference>
<reference evidence="5 6" key="1">
    <citation type="submission" date="2024-06" db="EMBL/GenBank/DDBJ databases">
        <authorList>
            <person name="Kim D.-U."/>
        </authorList>
    </citation>
    <scope>NUCLEOTIDE SEQUENCE [LARGE SCALE GENOMIC DNA]</scope>
    <source>
        <strain evidence="5 6">KACC15460</strain>
    </source>
</reference>
<dbReference type="RefSeq" id="WP_354460354.1">
    <property type="nucleotide sequence ID" value="NZ_JBEWSZ010000001.1"/>
</dbReference>
<comment type="similarity">
    <text evidence="1">Belongs to the ATP-dependent AMP-binding enzyme family.</text>
</comment>
<dbReference type="Pfam" id="PF00501">
    <property type="entry name" value="AMP-binding"/>
    <property type="match status" value="1"/>
</dbReference>
<feature type="domain" description="AMP-dependent synthetase/ligase" evidence="3">
    <location>
        <begin position="54"/>
        <end position="442"/>
    </location>
</feature>
<dbReference type="EMBL" id="JBEWSZ010000001">
    <property type="protein sequence ID" value="MET2828352.1"/>
    <property type="molecule type" value="Genomic_DNA"/>
</dbReference>
<dbReference type="InterPro" id="IPR025110">
    <property type="entry name" value="AMP-bd_C"/>
</dbReference>
<dbReference type="Gene3D" id="3.30.300.30">
    <property type="match status" value="1"/>
</dbReference>
<dbReference type="Pfam" id="PF13193">
    <property type="entry name" value="AMP-binding_C"/>
    <property type="match status" value="1"/>
</dbReference>
<dbReference type="PROSITE" id="PS00455">
    <property type="entry name" value="AMP_BINDING"/>
    <property type="match status" value="1"/>
</dbReference>
<evidence type="ECO:0000256" key="2">
    <source>
        <dbReference type="ARBA" id="ARBA00022598"/>
    </source>
</evidence>
<evidence type="ECO:0000313" key="5">
    <source>
        <dbReference type="EMBL" id="MET2828352.1"/>
    </source>
</evidence>
<dbReference type="PANTHER" id="PTHR43201:SF5">
    <property type="entry name" value="MEDIUM-CHAIN ACYL-COA LIGASE ACSF2, MITOCHONDRIAL"/>
    <property type="match status" value="1"/>
</dbReference>
<gene>
    <name evidence="5" type="ORF">ABVQ20_15325</name>
</gene>
<dbReference type="InterPro" id="IPR000873">
    <property type="entry name" value="AMP-dep_synth/lig_dom"/>
</dbReference>
<dbReference type="InterPro" id="IPR042099">
    <property type="entry name" value="ANL_N_sf"/>
</dbReference>
<feature type="domain" description="AMP-binding enzyme C-terminal" evidence="4">
    <location>
        <begin position="493"/>
        <end position="568"/>
    </location>
</feature>
<dbReference type="CDD" id="cd05917">
    <property type="entry name" value="FACL_like_2"/>
    <property type="match status" value="1"/>
</dbReference>
<dbReference type="InterPro" id="IPR020845">
    <property type="entry name" value="AMP-binding_CS"/>
</dbReference>
<dbReference type="NCBIfam" id="NF009233">
    <property type="entry name" value="PRK12583.1"/>
    <property type="match status" value="1"/>
</dbReference>
<dbReference type="Proteomes" id="UP001548832">
    <property type="component" value="Unassembled WGS sequence"/>
</dbReference>
<name>A0ABV2DEB2_9HYPH</name>
<keyword evidence="6" id="KW-1185">Reference proteome</keyword>
<dbReference type="InterPro" id="IPR045851">
    <property type="entry name" value="AMP-bd_C_sf"/>
</dbReference>